<feature type="transmembrane region" description="Helical" evidence="2">
    <location>
        <begin position="177"/>
        <end position="195"/>
    </location>
</feature>
<feature type="transmembrane region" description="Helical" evidence="2">
    <location>
        <begin position="92"/>
        <end position="113"/>
    </location>
</feature>
<evidence type="ECO:0000256" key="1">
    <source>
        <dbReference type="SAM" id="MobiDB-lite"/>
    </source>
</evidence>
<dbReference type="EMBL" id="JBEFKJ010000054">
    <property type="protein sequence ID" value="KAL2036687.1"/>
    <property type="molecule type" value="Genomic_DNA"/>
</dbReference>
<organism evidence="3 4">
    <name type="scientific">Stereocaulon virgatum</name>
    <dbReference type="NCBI Taxonomy" id="373712"/>
    <lineage>
        <taxon>Eukaryota</taxon>
        <taxon>Fungi</taxon>
        <taxon>Dikarya</taxon>
        <taxon>Ascomycota</taxon>
        <taxon>Pezizomycotina</taxon>
        <taxon>Lecanoromycetes</taxon>
        <taxon>OSLEUM clade</taxon>
        <taxon>Lecanoromycetidae</taxon>
        <taxon>Lecanorales</taxon>
        <taxon>Lecanorineae</taxon>
        <taxon>Stereocaulaceae</taxon>
        <taxon>Stereocaulon</taxon>
    </lineage>
</organism>
<name>A0ABR3ZTA2_9LECA</name>
<evidence type="ECO:0000256" key="2">
    <source>
        <dbReference type="SAM" id="Phobius"/>
    </source>
</evidence>
<reference evidence="3 4" key="1">
    <citation type="submission" date="2024-09" db="EMBL/GenBank/DDBJ databases">
        <title>Rethinking Asexuality: The Enigmatic Case of Functional Sexual Genes in Lepraria (Stereocaulaceae).</title>
        <authorList>
            <person name="Doellman M."/>
            <person name="Sun Y."/>
            <person name="Barcenas-Pena A."/>
            <person name="Lumbsch H.T."/>
            <person name="Grewe F."/>
        </authorList>
    </citation>
    <scope>NUCLEOTIDE SEQUENCE [LARGE SCALE GENOMIC DNA]</scope>
    <source>
        <strain evidence="3 4">Mercado 3170</strain>
    </source>
</reference>
<keyword evidence="2" id="KW-0472">Membrane</keyword>
<feature type="region of interest" description="Disordered" evidence="1">
    <location>
        <begin position="289"/>
        <end position="419"/>
    </location>
</feature>
<feature type="transmembrane region" description="Helical" evidence="2">
    <location>
        <begin position="134"/>
        <end position="157"/>
    </location>
</feature>
<evidence type="ECO:0000313" key="3">
    <source>
        <dbReference type="EMBL" id="KAL2036687.1"/>
    </source>
</evidence>
<gene>
    <name evidence="3" type="ORF">N7G274_010558</name>
</gene>
<dbReference type="Proteomes" id="UP001590950">
    <property type="component" value="Unassembled WGS sequence"/>
</dbReference>
<keyword evidence="4" id="KW-1185">Reference proteome</keyword>
<dbReference type="Pfam" id="PF11309">
    <property type="entry name" value="DUF3112"/>
    <property type="match status" value="1"/>
</dbReference>
<feature type="compositionally biased region" description="Basic and acidic residues" evidence="1">
    <location>
        <begin position="291"/>
        <end position="305"/>
    </location>
</feature>
<keyword evidence="2" id="KW-0812">Transmembrane</keyword>
<dbReference type="PANTHER" id="PTHR35184">
    <property type="entry name" value="YALI0C10208P"/>
    <property type="match status" value="1"/>
</dbReference>
<evidence type="ECO:0000313" key="4">
    <source>
        <dbReference type="Proteomes" id="UP001590950"/>
    </source>
</evidence>
<accession>A0ABR3ZTA2</accession>
<protein>
    <submittedName>
        <fullName evidence="3">Uncharacterized protein</fullName>
    </submittedName>
</protein>
<feature type="compositionally biased region" description="Basic and acidic residues" evidence="1">
    <location>
        <begin position="325"/>
        <end position="363"/>
    </location>
</feature>
<dbReference type="InterPro" id="IPR021460">
    <property type="entry name" value="DUF3112"/>
</dbReference>
<feature type="transmembrane region" description="Helical" evidence="2">
    <location>
        <begin position="23"/>
        <end position="46"/>
    </location>
</feature>
<proteinExistence type="predicted"/>
<feature type="transmembrane region" description="Helical" evidence="2">
    <location>
        <begin position="58"/>
        <end position="80"/>
    </location>
</feature>
<sequence>MTTMNSSPPYPPTTASLGGSPTVALDVPVCAVFLALFICGAISHMTILQVNLRRGHKFLISGMMFGFCMARITTLVMRIVSANRPTNLRIAIAAAVFVYAGVVLLLVINLIFAQRILRACHPTFGWHRLLHHSFTALYVLIVLTLAMLLTAAIQNMYTANLNTRRIDRDVILYGQTFYSVISFLPILMVIGGIVIPRKTRIEKFGHGRFRTKIGILLTTSFLLCLGACFRAGTNYAGGERPIKSPAGYQSKACFYIFNFAIEIVVTILYVVVRIDKRFWVPNHSKGPGDYLRGRDVEAPKGEPDSGKSSAQDHLGDMITTEEETFDGKTPDEVARRSTTEVEADKERAIHGDEEQAVHGDKENAIQGEGQKINQRNEEGGVQGDRAKTAQEEGEKTVQGVESTPAPRPDHPAVPETKEV</sequence>
<dbReference type="PANTHER" id="PTHR35184:SF1">
    <property type="entry name" value="INTEGRAL MEMBRANE PROTEIN"/>
    <property type="match status" value="1"/>
</dbReference>
<comment type="caution">
    <text evidence="3">The sequence shown here is derived from an EMBL/GenBank/DDBJ whole genome shotgun (WGS) entry which is preliminary data.</text>
</comment>
<keyword evidence="2" id="KW-1133">Transmembrane helix</keyword>
<feature type="compositionally biased region" description="Basic and acidic residues" evidence="1">
    <location>
        <begin position="374"/>
        <end position="395"/>
    </location>
</feature>
<feature type="transmembrane region" description="Helical" evidence="2">
    <location>
        <begin position="215"/>
        <end position="232"/>
    </location>
</feature>
<feature type="compositionally biased region" description="Basic and acidic residues" evidence="1">
    <location>
        <begin position="407"/>
        <end position="419"/>
    </location>
</feature>
<feature type="transmembrane region" description="Helical" evidence="2">
    <location>
        <begin position="252"/>
        <end position="272"/>
    </location>
</feature>